<evidence type="ECO:0000256" key="5">
    <source>
        <dbReference type="ARBA" id="ARBA00023251"/>
    </source>
</evidence>
<dbReference type="PROSITE" id="PS51012">
    <property type="entry name" value="ABC_TM2"/>
    <property type="match status" value="1"/>
</dbReference>
<reference evidence="9 10" key="1">
    <citation type="submission" date="2013-08" db="EMBL/GenBank/DDBJ databases">
        <title>Genome sequencing of Cellulomonas carbonis T26.</title>
        <authorList>
            <person name="Chen F."/>
            <person name="Li Y."/>
            <person name="Wang G."/>
        </authorList>
    </citation>
    <scope>NUCLEOTIDE SEQUENCE [LARGE SCALE GENOMIC DNA]</scope>
    <source>
        <strain evidence="9 10">T26</strain>
    </source>
</reference>
<evidence type="ECO:0000256" key="6">
    <source>
        <dbReference type="RuleBase" id="RU361157"/>
    </source>
</evidence>
<feature type="transmembrane region" description="Helical" evidence="6">
    <location>
        <begin position="123"/>
        <end position="150"/>
    </location>
</feature>
<keyword evidence="5" id="KW-0046">Antibiotic resistance</keyword>
<name>A0A0A0BPN9_9CELL</name>
<evidence type="ECO:0000256" key="2">
    <source>
        <dbReference type="ARBA" id="ARBA00022692"/>
    </source>
</evidence>
<evidence type="ECO:0000259" key="8">
    <source>
        <dbReference type="PROSITE" id="PS51012"/>
    </source>
</evidence>
<dbReference type="RefSeq" id="WP_043609462.1">
    <property type="nucleotide sequence ID" value="NZ_AXCY01000126.1"/>
</dbReference>
<proteinExistence type="inferred from homology"/>
<dbReference type="OrthoDB" id="670210at2"/>
<evidence type="ECO:0000256" key="7">
    <source>
        <dbReference type="SAM" id="MobiDB-lite"/>
    </source>
</evidence>
<dbReference type="AlphaFoldDB" id="A0A0A0BPN9"/>
<dbReference type="InterPro" id="IPR051784">
    <property type="entry name" value="Nod_factor_ABC_transporter"/>
</dbReference>
<dbReference type="PANTHER" id="PTHR43229">
    <property type="entry name" value="NODULATION PROTEIN J"/>
    <property type="match status" value="1"/>
</dbReference>
<dbReference type="PIRSF" id="PIRSF006648">
    <property type="entry name" value="DrrB"/>
    <property type="match status" value="1"/>
</dbReference>
<dbReference type="Pfam" id="PF01061">
    <property type="entry name" value="ABC2_membrane"/>
    <property type="match status" value="1"/>
</dbReference>
<dbReference type="GO" id="GO:0043190">
    <property type="term" value="C:ATP-binding cassette (ABC) transporter complex"/>
    <property type="evidence" value="ECO:0007669"/>
    <property type="project" value="InterPro"/>
</dbReference>
<keyword evidence="2 6" id="KW-0812">Transmembrane</keyword>
<keyword evidence="4 6" id="KW-0472">Membrane</keyword>
<comment type="caution">
    <text evidence="9">The sequence shown here is derived from an EMBL/GenBank/DDBJ whole genome shotgun (WGS) entry which is preliminary data.</text>
</comment>
<gene>
    <name evidence="9" type="ORF">N868_04635</name>
</gene>
<dbReference type="GO" id="GO:0046677">
    <property type="term" value="P:response to antibiotic"/>
    <property type="evidence" value="ECO:0007669"/>
    <property type="project" value="UniProtKB-KW"/>
</dbReference>
<evidence type="ECO:0000256" key="3">
    <source>
        <dbReference type="ARBA" id="ARBA00022989"/>
    </source>
</evidence>
<evidence type="ECO:0000313" key="10">
    <source>
        <dbReference type="Proteomes" id="UP000029839"/>
    </source>
</evidence>
<feature type="domain" description="ABC transmembrane type-2" evidence="8">
    <location>
        <begin position="47"/>
        <end position="275"/>
    </location>
</feature>
<comment type="subcellular location">
    <subcellularLocation>
        <location evidence="6">Cell membrane</location>
        <topology evidence="6">Multi-pass membrane protein</topology>
    </subcellularLocation>
    <subcellularLocation>
        <location evidence="1">Membrane</location>
        <topology evidence="1">Multi-pass membrane protein</topology>
    </subcellularLocation>
</comment>
<dbReference type="PANTHER" id="PTHR43229:SF2">
    <property type="entry name" value="NODULATION PROTEIN J"/>
    <property type="match status" value="1"/>
</dbReference>
<evidence type="ECO:0000256" key="4">
    <source>
        <dbReference type="ARBA" id="ARBA00023136"/>
    </source>
</evidence>
<accession>A0A0A0BPN9</accession>
<dbReference type="InterPro" id="IPR047817">
    <property type="entry name" value="ABC2_TM_bact-type"/>
</dbReference>
<feature type="transmembrane region" description="Helical" evidence="6">
    <location>
        <begin position="82"/>
        <end position="102"/>
    </location>
</feature>
<comment type="similarity">
    <text evidence="6">Belongs to the ABC-2 integral membrane protein family.</text>
</comment>
<dbReference type="InterPro" id="IPR000412">
    <property type="entry name" value="ABC_2_transport"/>
</dbReference>
<reference evidence="9 10" key="2">
    <citation type="journal article" date="2015" name="Stand. Genomic Sci.">
        <title>Draft genome sequence of Cellulomonas carbonis T26(T) and comparative analysis of six Cellulomonas genomes.</title>
        <authorList>
            <person name="Zhuang W."/>
            <person name="Zhang S."/>
            <person name="Xia X."/>
            <person name="Wang G."/>
        </authorList>
    </citation>
    <scope>NUCLEOTIDE SEQUENCE [LARGE SCALE GENOMIC DNA]</scope>
    <source>
        <strain evidence="9 10">T26</strain>
    </source>
</reference>
<dbReference type="EMBL" id="AXCY01000126">
    <property type="protein sequence ID" value="KGM09049.1"/>
    <property type="molecule type" value="Genomic_DNA"/>
</dbReference>
<evidence type="ECO:0000256" key="1">
    <source>
        <dbReference type="ARBA" id="ARBA00004141"/>
    </source>
</evidence>
<feature type="transmembrane region" description="Helical" evidence="6">
    <location>
        <begin position="250"/>
        <end position="272"/>
    </location>
</feature>
<feature type="transmembrane region" description="Helical" evidence="6">
    <location>
        <begin position="191"/>
        <end position="211"/>
    </location>
</feature>
<sequence>MTTTDTHLDPGAVRSVLSGERPPRPGPVSTSGTFWWRAMLKIKHVPEQLFDVTAFPVIFLLMFTYLFGGALAGSTGAYLQQVLPGILVMTVTWITLYTGLNLNRDIHRGIDDRFRSLPIWRPATIVGPLLADAVRYTLASLVILGLGLALGFRPGAGVVGVVQALALLLVFSFALSWIWTLLGLVVRSDNALLGIGNMVMFPVTFVSNVFVAPETLPGWLEGFVQVNPVTTLVSAMRGLIHGGTDVGGDVLAVLLISAGLVAVFGPLTMLAYRRRS</sequence>
<evidence type="ECO:0000313" key="9">
    <source>
        <dbReference type="EMBL" id="KGM09049.1"/>
    </source>
</evidence>
<feature type="transmembrane region" description="Helical" evidence="6">
    <location>
        <begin position="49"/>
        <end position="70"/>
    </location>
</feature>
<feature type="region of interest" description="Disordered" evidence="7">
    <location>
        <begin position="1"/>
        <end position="28"/>
    </location>
</feature>
<feature type="transmembrane region" description="Helical" evidence="6">
    <location>
        <begin position="156"/>
        <end position="179"/>
    </location>
</feature>
<keyword evidence="6" id="KW-0813">Transport</keyword>
<keyword evidence="10" id="KW-1185">Reference proteome</keyword>
<protein>
    <recommendedName>
        <fullName evidence="6">Transport permease protein</fullName>
    </recommendedName>
</protein>
<keyword evidence="6" id="KW-1003">Cell membrane</keyword>
<keyword evidence="3 6" id="KW-1133">Transmembrane helix</keyword>
<dbReference type="Proteomes" id="UP000029839">
    <property type="component" value="Unassembled WGS sequence"/>
</dbReference>
<dbReference type="InterPro" id="IPR013525">
    <property type="entry name" value="ABC2_TM"/>
</dbReference>
<dbReference type="GO" id="GO:0140359">
    <property type="term" value="F:ABC-type transporter activity"/>
    <property type="evidence" value="ECO:0007669"/>
    <property type="project" value="InterPro"/>
</dbReference>
<organism evidence="9 10">
    <name type="scientific">Cellulomonas carbonis T26</name>
    <dbReference type="NCBI Taxonomy" id="947969"/>
    <lineage>
        <taxon>Bacteria</taxon>
        <taxon>Bacillati</taxon>
        <taxon>Actinomycetota</taxon>
        <taxon>Actinomycetes</taxon>
        <taxon>Micrococcales</taxon>
        <taxon>Cellulomonadaceae</taxon>
        <taxon>Cellulomonas</taxon>
    </lineage>
</organism>